<evidence type="ECO:0000256" key="2">
    <source>
        <dbReference type="ARBA" id="ARBA00022643"/>
    </source>
</evidence>
<dbReference type="EMBL" id="CP090175">
    <property type="protein sequence ID" value="UJO25325.1"/>
    <property type="molecule type" value="Genomic_DNA"/>
</dbReference>
<feature type="region of interest" description="Disordered" evidence="4">
    <location>
        <begin position="725"/>
        <end position="745"/>
    </location>
</feature>
<dbReference type="NCBIfam" id="TIGR00229">
    <property type="entry name" value="sensory_box"/>
    <property type="match status" value="1"/>
</dbReference>
<dbReference type="PROSITE" id="PS50113">
    <property type="entry name" value="PAC"/>
    <property type="match status" value="1"/>
</dbReference>
<feature type="region of interest" description="Disordered" evidence="4">
    <location>
        <begin position="552"/>
        <end position="602"/>
    </location>
</feature>
<dbReference type="InterPro" id="IPR000700">
    <property type="entry name" value="PAS-assoc_C"/>
</dbReference>
<evidence type="ECO:0000313" key="6">
    <source>
        <dbReference type="EMBL" id="UJO25325.1"/>
    </source>
</evidence>
<keyword evidence="7" id="KW-1185">Reference proteome</keyword>
<evidence type="ECO:0000256" key="3">
    <source>
        <dbReference type="ARBA" id="ARBA00022991"/>
    </source>
</evidence>
<dbReference type="PANTHER" id="PTHR47429">
    <property type="entry name" value="PROTEIN TWIN LOV 1"/>
    <property type="match status" value="1"/>
</dbReference>
<dbReference type="Pfam" id="PF13426">
    <property type="entry name" value="PAS_9"/>
    <property type="match status" value="1"/>
</dbReference>
<feature type="compositionally biased region" description="Basic and acidic residues" evidence="4">
    <location>
        <begin position="27"/>
        <end position="45"/>
    </location>
</feature>
<feature type="region of interest" description="Disordered" evidence="4">
    <location>
        <begin position="1"/>
        <end position="109"/>
    </location>
</feature>
<dbReference type="OrthoDB" id="447251at2759"/>
<name>A0A9Q8PMT5_PASFU</name>
<accession>A0A9Q8PMT5</accession>
<proteinExistence type="predicted"/>
<evidence type="ECO:0000256" key="4">
    <source>
        <dbReference type="SAM" id="MobiDB-lite"/>
    </source>
</evidence>
<reference evidence="6" key="2">
    <citation type="journal article" date="2022" name="Microb. Genom.">
        <title>A chromosome-scale genome assembly of the tomato pathogen Cladosporium fulvum reveals a compartmentalized genome architecture and the presence of a dispensable chromosome.</title>
        <authorList>
            <person name="Zaccaron A.Z."/>
            <person name="Chen L.H."/>
            <person name="Samaras A."/>
            <person name="Stergiopoulos I."/>
        </authorList>
    </citation>
    <scope>NUCLEOTIDE SEQUENCE</scope>
    <source>
        <strain evidence="6">Race5_Kim</strain>
    </source>
</reference>
<dbReference type="OMA" id="VMNAPLM"/>
<sequence>METSTRSGHKLLQKFSTFRKREHRHPRSLDDLTSGRDISDDEQHSRLRNVTSKESLTDPALFPIPPTYTPMPIPDRVSSAKRGETERADSANGSINREHSSGRSKTVTLRGDCDDVSLSFSEFDDGLLQPRSSVSRVKDDAPVRERSRPSSLPVSRSKTSMNNGTSPHNHTNRPSLASVLSGAPPVPATLPEEALVQLQTPSPDKSGIVNTELEVVDDETSWDLIKPSTEAEERNLELYSLEKRAEQLYSQAHLRIILQDPKLLSKFSNILRKCRPWRVNLLTYYLAASKAKKALDYANSLAEVLSSLPHDRGLHPSGVATNAQLEAAAQEAFDALLKDDLHYYITHTWIKAVSTIVQRRITGTLPVRFLETSNGLAEVFCITDPTRKDNPIILASEAFTRHSGCSLEYVLGRNCRFMQGPGTTVDSCRRFAISCQENRDHTEIFVNYRRDGSPFLSLVMNAPLMDSEGKVRYFLGAQVDVSGLLKNCSGMESLSRLVEQDSAHPSGAEEEVLPSPDPYADFKALSDMFDMPEIDIVRKIGGSLQRGLDRAYEPAAEKPAQPSPRVVLEDSGAEHSDQDPVDDVPQDGAASSHSPSQLFKDGGMPGNLSGVYKYYLLIRPHPSLRILFTSPTLRTPGTLQSHFLHRIGGSPRMRSDLETALKHRKNVTARVRWLNEPNEEGEGEGKARWIHCTPLIHYSGMVGLWMVVVVPPLPEAVSVGVSVVGSRGRGGSGGGEGKGRLRLEP</sequence>
<dbReference type="InterPro" id="IPR035965">
    <property type="entry name" value="PAS-like_dom_sf"/>
</dbReference>
<dbReference type="SUPFAM" id="SSF55785">
    <property type="entry name" value="PYP-like sensor domain (PAS domain)"/>
    <property type="match status" value="1"/>
</dbReference>
<dbReference type="Gene3D" id="3.30.450.20">
    <property type="entry name" value="PAS domain"/>
    <property type="match status" value="1"/>
</dbReference>
<protein>
    <submittedName>
        <fullName evidence="6">Phototropin</fullName>
    </submittedName>
</protein>
<feature type="region of interest" description="Disordered" evidence="4">
    <location>
        <begin position="131"/>
        <end position="187"/>
    </location>
</feature>
<feature type="compositionally biased region" description="Basic residues" evidence="4">
    <location>
        <begin position="7"/>
        <end position="26"/>
    </location>
</feature>
<keyword evidence="3" id="KW-0157">Chromophore</keyword>
<dbReference type="InterPro" id="IPR000014">
    <property type="entry name" value="PAS"/>
</dbReference>
<feature type="compositionally biased region" description="Basic and acidic residues" evidence="4">
    <location>
        <begin position="136"/>
        <end position="148"/>
    </location>
</feature>
<dbReference type="GeneID" id="71994227"/>
<dbReference type="KEGG" id="ffu:CLAFUR5_14349"/>
<keyword evidence="1" id="KW-0285">Flavoprotein</keyword>
<dbReference type="RefSeq" id="XP_047769691.1">
    <property type="nucleotide sequence ID" value="XM_047913497.1"/>
</dbReference>
<reference evidence="6" key="1">
    <citation type="submission" date="2021-12" db="EMBL/GenBank/DDBJ databases">
        <authorList>
            <person name="Zaccaron A."/>
            <person name="Stergiopoulos I."/>
        </authorList>
    </citation>
    <scope>NUCLEOTIDE SEQUENCE</scope>
    <source>
        <strain evidence="6">Race5_Kim</strain>
    </source>
</reference>
<dbReference type="Proteomes" id="UP000756132">
    <property type="component" value="Chromosome 13"/>
</dbReference>
<evidence type="ECO:0000259" key="5">
    <source>
        <dbReference type="PROSITE" id="PS50113"/>
    </source>
</evidence>
<dbReference type="GO" id="GO:0005634">
    <property type="term" value="C:nucleus"/>
    <property type="evidence" value="ECO:0007669"/>
    <property type="project" value="TreeGrafter"/>
</dbReference>
<evidence type="ECO:0000313" key="7">
    <source>
        <dbReference type="Proteomes" id="UP000756132"/>
    </source>
</evidence>
<feature type="compositionally biased region" description="Polar residues" evidence="4">
    <location>
        <begin position="158"/>
        <end position="175"/>
    </location>
</feature>
<feature type="compositionally biased region" description="Pro residues" evidence="4">
    <location>
        <begin position="62"/>
        <end position="73"/>
    </location>
</feature>
<feature type="compositionally biased region" description="Gly residues" evidence="4">
    <location>
        <begin position="727"/>
        <end position="736"/>
    </location>
</feature>
<gene>
    <name evidence="6" type="ORF">CLAFUR5_14349</name>
</gene>
<dbReference type="PANTHER" id="PTHR47429:SF9">
    <property type="entry name" value="PAS DOMAIN-CONTAINING PROTEIN"/>
    <property type="match status" value="1"/>
</dbReference>
<feature type="domain" description="PAC" evidence="5">
    <location>
        <begin position="440"/>
        <end position="493"/>
    </location>
</feature>
<evidence type="ECO:0000256" key="1">
    <source>
        <dbReference type="ARBA" id="ARBA00022630"/>
    </source>
</evidence>
<organism evidence="6 7">
    <name type="scientific">Passalora fulva</name>
    <name type="common">Tomato leaf mold</name>
    <name type="synonym">Cladosporium fulvum</name>
    <dbReference type="NCBI Taxonomy" id="5499"/>
    <lineage>
        <taxon>Eukaryota</taxon>
        <taxon>Fungi</taxon>
        <taxon>Dikarya</taxon>
        <taxon>Ascomycota</taxon>
        <taxon>Pezizomycotina</taxon>
        <taxon>Dothideomycetes</taxon>
        <taxon>Dothideomycetidae</taxon>
        <taxon>Mycosphaerellales</taxon>
        <taxon>Mycosphaerellaceae</taxon>
        <taxon>Fulvia</taxon>
    </lineage>
</organism>
<dbReference type="AlphaFoldDB" id="A0A9Q8PMT5"/>
<keyword evidence="2" id="KW-0288">FMN</keyword>